<name>A0ABS1TGG3_9CLOT</name>
<proteinExistence type="predicted"/>
<dbReference type="InterPro" id="IPR014975">
    <property type="entry name" value="DUF1836"/>
</dbReference>
<keyword evidence="2" id="KW-1185">Reference proteome</keyword>
<sequence>MLKEDNEKMFKLIEEVSNYEDIKISDIPCVDLYMDQVTTFFDEKLKNLKRDNDEKILTKTMINNYAKAKLLLPVKGKKYSKDQMVLLALIYNLKQTLSINDTGLVLAPIIKKLSSSKESQILEEIYNTFLDINKVQMEEFNQWFKNKIELVNKKSLEIESNDEDLVQHILTVLMLTSSANMQKRMAEKIIDDYFKQVKEE</sequence>
<accession>A0ABS1TGG3</accession>
<evidence type="ECO:0000313" key="1">
    <source>
        <dbReference type="EMBL" id="MBL4938380.1"/>
    </source>
</evidence>
<dbReference type="PANTHER" id="PTHR40056:SF1">
    <property type="entry name" value="DUF1836 DOMAIN-CONTAINING PROTEIN"/>
    <property type="match status" value="1"/>
</dbReference>
<reference evidence="1 2" key="1">
    <citation type="submission" date="2021-01" db="EMBL/GenBank/DDBJ databases">
        <title>Genome public.</title>
        <authorList>
            <person name="Liu C."/>
            <person name="Sun Q."/>
        </authorList>
    </citation>
    <scope>NUCLEOTIDE SEQUENCE [LARGE SCALE GENOMIC DNA]</scope>
    <source>
        <strain evidence="1 2">YIM B02515</strain>
    </source>
</reference>
<dbReference type="EMBL" id="JAESWC010000018">
    <property type="protein sequence ID" value="MBL4938380.1"/>
    <property type="molecule type" value="Genomic_DNA"/>
</dbReference>
<evidence type="ECO:0000313" key="2">
    <source>
        <dbReference type="Proteomes" id="UP000632377"/>
    </source>
</evidence>
<dbReference type="PANTHER" id="PTHR40056">
    <property type="entry name" value="HYPOTHETICAL CYTOSOLIC PROTEIN"/>
    <property type="match status" value="1"/>
</dbReference>
<dbReference type="RefSeq" id="WP_202751101.1">
    <property type="nucleotide sequence ID" value="NZ_JAESWC010000018.1"/>
</dbReference>
<gene>
    <name evidence="1" type="ORF">JK636_21945</name>
</gene>
<dbReference type="Proteomes" id="UP000632377">
    <property type="component" value="Unassembled WGS sequence"/>
</dbReference>
<dbReference type="Pfam" id="PF08876">
    <property type="entry name" value="DUF1836"/>
    <property type="match status" value="1"/>
</dbReference>
<comment type="caution">
    <text evidence="1">The sequence shown here is derived from an EMBL/GenBank/DDBJ whole genome shotgun (WGS) entry which is preliminary data.</text>
</comment>
<protein>
    <submittedName>
        <fullName evidence="1">DUF1836 domain-containing protein</fullName>
    </submittedName>
</protein>
<organism evidence="1 2">
    <name type="scientific">Clostridium rhizosphaerae</name>
    <dbReference type="NCBI Taxonomy" id="2803861"/>
    <lineage>
        <taxon>Bacteria</taxon>
        <taxon>Bacillati</taxon>
        <taxon>Bacillota</taxon>
        <taxon>Clostridia</taxon>
        <taxon>Eubacteriales</taxon>
        <taxon>Clostridiaceae</taxon>
        <taxon>Clostridium</taxon>
    </lineage>
</organism>